<sequence length="340" mass="35413">MATPVESRADGGRASVALRRRVTPDLRSLALAVIGSATLLAWASQSAFNQDLLLLTGAYALIALGMYVPFVMVGKLSLAYGAYAAMGGYSVGLVASRSSWPLIVAWVLGALVAATAATILGLATRRLSNWYLASVTILFAVAFESWLQENDGITGGAGGIAGIRDFELLGWTLTRDQSVYAAVALVLVVGLAIDRMRLSAWGVTARTVREEPLVVETSGVRVPTLVLLALAFGAAVASLGGALFTSSVGSITPDTFTVHLVFLALFMPLIGGVGTPWGATLGAALVVQLTLNSSSISSSGTLILSVGVILMLLLSPNGLLTMADRLRRVIGDLLVRRPTR</sequence>
<evidence type="ECO:0000256" key="6">
    <source>
        <dbReference type="SAM" id="Phobius"/>
    </source>
</evidence>
<evidence type="ECO:0000256" key="5">
    <source>
        <dbReference type="ARBA" id="ARBA00023136"/>
    </source>
</evidence>
<feature type="transmembrane region" description="Helical" evidence="6">
    <location>
        <begin position="52"/>
        <end position="72"/>
    </location>
</feature>
<dbReference type="Proteomes" id="UP001216390">
    <property type="component" value="Chromosome"/>
</dbReference>
<keyword evidence="8" id="KW-1185">Reference proteome</keyword>
<dbReference type="InterPro" id="IPR043428">
    <property type="entry name" value="LivM-like"/>
</dbReference>
<keyword evidence="2" id="KW-1003">Cell membrane</keyword>
<organism evidence="7 8">
    <name type="scientific">Iamia majanohamensis</name>
    <dbReference type="NCBI Taxonomy" id="467976"/>
    <lineage>
        <taxon>Bacteria</taxon>
        <taxon>Bacillati</taxon>
        <taxon>Actinomycetota</taxon>
        <taxon>Acidimicrobiia</taxon>
        <taxon>Acidimicrobiales</taxon>
        <taxon>Iamiaceae</taxon>
        <taxon>Iamia</taxon>
    </lineage>
</organism>
<dbReference type="EMBL" id="CP116942">
    <property type="protein sequence ID" value="WCO67825.1"/>
    <property type="molecule type" value="Genomic_DNA"/>
</dbReference>
<evidence type="ECO:0000313" key="7">
    <source>
        <dbReference type="EMBL" id="WCO67825.1"/>
    </source>
</evidence>
<feature type="transmembrane region" description="Helical" evidence="6">
    <location>
        <begin position="129"/>
        <end position="147"/>
    </location>
</feature>
<dbReference type="RefSeq" id="WP_272737344.1">
    <property type="nucleotide sequence ID" value="NZ_CP116942.1"/>
</dbReference>
<evidence type="ECO:0000256" key="1">
    <source>
        <dbReference type="ARBA" id="ARBA00004651"/>
    </source>
</evidence>
<dbReference type="GO" id="GO:0015658">
    <property type="term" value="F:branched-chain amino acid transmembrane transporter activity"/>
    <property type="evidence" value="ECO:0007669"/>
    <property type="project" value="InterPro"/>
</dbReference>
<reference evidence="7" key="1">
    <citation type="submission" date="2023-01" db="EMBL/GenBank/DDBJ databases">
        <title>The diversity of Class Acidimicrobiia in South China Sea sediment environments and the proposal of Iamia marina sp. nov., a novel species of the genus Iamia.</title>
        <authorList>
            <person name="He Y."/>
            <person name="Tian X."/>
        </authorList>
    </citation>
    <scope>NUCLEOTIDE SEQUENCE</scope>
    <source>
        <strain evidence="7">DSM 19957</strain>
    </source>
</reference>
<proteinExistence type="predicted"/>
<keyword evidence="4 6" id="KW-1133">Transmembrane helix</keyword>
<gene>
    <name evidence="7" type="ORF">PO878_03690</name>
</gene>
<dbReference type="GO" id="GO:0005886">
    <property type="term" value="C:plasma membrane"/>
    <property type="evidence" value="ECO:0007669"/>
    <property type="project" value="UniProtKB-SubCell"/>
</dbReference>
<feature type="transmembrane region" description="Helical" evidence="6">
    <location>
        <begin position="256"/>
        <end position="279"/>
    </location>
</feature>
<evidence type="ECO:0000256" key="2">
    <source>
        <dbReference type="ARBA" id="ARBA00022475"/>
    </source>
</evidence>
<feature type="transmembrane region" description="Helical" evidence="6">
    <location>
        <begin position="26"/>
        <end position="43"/>
    </location>
</feature>
<dbReference type="PANTHER" id="PTHR30482:SF20">
    <property type="entry name" value="HIGH-AFFINITY BRANCHED-CHAIN AMINO ACID TRANSPORT SYSTEM PERMEASE PROTEIN LIVM"/>
    <property type="match status" value="1"/>
</dbReference>
<evidence type="ECO:0000256" key="3">
    <source>
        <dbReference type="ARBA" id="ARBA00022692"/>
    </source>
</evidence>
<comment type="subcellular location">
    <subcellularLocation>
        <location evidence="1">Cell membrane</location>
        <topology evidence="1">Multi-pass membrane protein</topology>
    </subcellularLocation>
</comment>
<feature type="transmembrane region" description="Helical" evidence="6">
    <location>
        <begin position="102"/>
        <end position="123"/>
    </location>
</feature>
<dbReference type="KEGG" id="ima:PO878_03690"/>
<dbReference type="CDD" id="cd06581">
    <property type="entry name" value="TM_PBP1_LivM_like"/>
    <property type="match status" value="1"/>
</dbReference>
<dbReference type="InterPro" id="IPR001851">
    <property type="entry name" value="ABC_transp_permease"/>
</dbReference>
<evidence type="ECO:0000256" key="4">
    <source>
        <dbReference type="ARBA" id="ARBA00022989"/>
    </source>
</evidence>
<evidence type="ECO:0000313" key="8">
    <source>
        <dbReference type="Proteomes" id="UP001216390"/>
    </source>
</evidence>
<dbReference type="AlphaFoldDB" id="A0AAF0BWH3"/>
<dbReference type="PANTHER" id="PTHR30482">
    <property type="entry name" value="HIGH-AFFINITY BRANCHED-CHAIN AMINO ACID TRANSPORT SYSTEM PERMEASE"/>
    <property type="match status" value="1"/>
</dbReference>
<name>A0AAF0BWH3_9ACTN</name>
<dbReference type="Pfam" id="PF02653">
    <property type="entry name" value="BPD_transp_2"/>
    <property type="match status" value="1"/>
</dbReference>
<keyword evidence="5 6" id="KW-0472">Membrane</keyword>
<protein>
    <submittedName>
        <fullName evidence="7">Branched-chain amino acid ABC transporter permease</fullName>
    </submittedName>
</protein>
<accession>A0AAF0BWH3</accession>
<feature type="transmembrane region" description="Helical" evidence="6">
    <location>
        <begin position="299"/>
        <end position="320"/>
    </location>
</feature>
<feature type="transmembrane region" description="Helical" evidence="6">
    <location>
        <begin position="220"/>
        <end position="244"/>
    </location>
</feature>
<feature type="transmembrane region" description="Helical" evidence="6">
    <location>
        <begin position="78"/>
        <end position="95"/>
    </location>
</feature>
<keyword evidence="3 6" id="KW-0812">Transmembrane</keyword>